<dbReference type="OrthoDB" id="5806254at2759"/>
<evidence type="ECO:0000313" key="4">
    <source>
        <dbReference type="WBParaSite" id="TCLT_0000954601-mRNA-1"/>
    </source>
</evidence>
<dbReference type="EMBL" id="UYYF01004819">
    <property type="protein sequence ID" value="VDN07170.1"/>
    <property type="molecule type" value="Genomic_DNA"/>
</dbReference>
<dbReference type="Gene3D" id="2.60.40.10">
    <property type="entry name" value="Immunoglobulins"/>
    <property type="match status" value="1"/>
</dbReference>
<accession>A0A0N5D8V3</accession>
<evidence type="ECO:0000313" key="3">
    <source>
        <dbReference type="Proteomes" id="UP000276776"/>
    </source>
</evidence>
<keyword evidence="3" id="KW-1185">Reference proteome</keyword>
<reference evidence="4" key="1">
    <citation type="submission" date="2017-02" db="UniProtKB">
        <authorList>
            <consortium name="WormBaseParasite"/>
        </authorList>
    </citation>
    <scope>IDENTIFICATION</scope>
</reference>
<dbReference type="Proteomes" id="UP000276776">
    <property type="component" value="Unassembled WGS sequence"/>
</dbReference>
<protein>
    <submittedName>
        <fullName evidence="4">Ig-like domain-containing protein</fullName>
    </submittedName>
</protein>
<dbReference type="InterPro" id="IPR013783">
    <property type="entry name" value="Ig-like_fold"/>
</dbReference>
<sequence>ITGQAAFYHFPTNTDLSTYENRFVLNCPHVQDSYSEQIKVQVTWTKDEEVWLKIRNGELLLSHKLTTLERRSAGKKSVLQIKMNKGRYSFLYDEVKGNFSMAISKMNYNEDLGLWQCHVNVNKNGKTQSMTSRNRLKYRRKKLFGTRRMHHHIQGNNISMLNSEPKSDQPIIRTFSRKKQNDIEISRS</sequence>
<gene>
    <name evidence="2" type="ORF">TCLT_LOCUS9535</name>
</gene>
<evidence type="ECO:0000313" key="2">
    <source>
        <dbReference type="EMBL" id="VDN07170.1"/>
    </source>
</evidence>
<dbReference type="OMA" id="IFSERHT"/>
<feature type="compositionally biased region" description="Basic and acidic residues" evidence="1">
    <location>
        <begin position="179"/>
        <end position="188"/>
    </location>
</feature>
<reference evidence="2 3" key="2">
    <citation type="submission" date="2018-11" db="EMBL/GenBank/DDBJ databases">
        <authorList>
            <consortium name="Pathogen Informatics"/>
        </authorList>
    </citation>
    <scope>NUCLEOTIDE SEQUENCE [LARGE SCALE GENOMIC DNA]</scope>
</reference>
<dbReference type="AlphaFoldDB" id="A0A0N5D8V3"/>
<feature type="region of interest" description="Disordered" evidence="1">
    <location>
        <begin position="158"/>
        <end position="188"/>
    </location>
</feature>
<dbReference type="WBParaSite" id="TCLT_0000954601-mRNA-1">
    <property type="protein sequence ID" value="TCLT_0000954601-mRNA-1"/>
    <property type="gene ID" value="TCLT_0000954601"/>
</dbReference>
<organism evidence="4">
    <name type="scientific">Thelazia callipaeda</name>
    <name type="common">Oriental eyeworm</name>
    <name type="synonym">Parasitic nematode</name>
    <dbReference type="NCBI Taxonomy" id="103827"/>
    <lineage>
        <taxon>Eukaryota</taxon>
        <taxon>Metazoa</taxon>
        <taxon>Ecdysozoa</taxon>
        <taxon>Nematoda</taxon>
        <taxon>Chromadorea</taxon>
        <taxon>Rhabditida</taxon>
        <taxon>Spirurina</taxon>
        <taxon>Spiruromorpha</taxon>
        <taxon>Thelazioidea</taxon>
        <taxon>Thelaziidae</taxon>
        <taxon>Thelazia</taxon>
    </lineage>
</organism>
<evidence type="ECO:0000256" key="1">
    <source>
        <dbReference type="SAM" id="MobiDB-lite"/>
    </source>
</evidence>
<proteinExistence type="predicted"/>
<name>A0A0N5D8V3_THECL</name>